<name>A0A812F790_9ARCH</name>
<dbReference type="PANTHER" id="PTHR36507:SF1">
    <property type="entry name" value="BLL1555 PROTEIN"/>
    <property type="match status" value="1"/>
</dbReference>
<evidence type="ECO:0000256" key="3">
    <source>
        <dbReference type="ARBA" id="ARBA00022723"/>
    </source>
</evidence>
<evidence type="ECO:0000256" key="5">
    <source>
        <dbReference type="ARBA" id="ARBA00022982"/>
    </source>
</evidence>
<dbReference type="Gene3D" id="2.60.40.420">
    <property type="entry name" value="Cupredoxins - blue copper proteins"/>
    <property type="match status" value="1"/>
</dbReference>
<dbReference type="InterPro" id="IPR002386">
    <property type="entry name" value="Amicyanin/Pseudoazurin"/>
</dbReference>
<evidence type="ECO:0000256" key="6">
    <source>
        <dbReference type="ARBA" id="ARBA00023008"/>
    </source>
</evidence>
<dbReference type="EMBL" id="CAJNAQ010000005">
    <property type="protein sequence ID" value="CAE6496084.1"/>
    <property type="molecule type" value="Genomic_DNA"/>
</dbReference>
<dbReference type="GO" id="GO:0005507">
    <property type="term" value="F:copper ion binding"/>
    <property type="evidence" value="ECO:0007669"/>
    <property type="project" value="InterPro"/>
</dbReference>
<comment type="cofactor">
    <cofactor evidence="7">
        <name>Cu cation</name>
        <dbReference type="ChEBI" id="CHEBI:23378"/>
    </cofactor>
    <text evidence="7">Binds 1 copper ion per subunit.</text>
</comment>
<evidence type="ECO:0000256" key="4">
    <source>
        <dbReference type="ARBA" id="ARBA00022764"/>
    </source>
</evidence>
<comment type="subcellular location">
    <subcellularLocation>
        <location evidence="1">Periplasm</location>
    </subcellularLocation>
</comment>
<dbReference type="Proteomes" id="UP000655759">
    <property type="component" value="Unassembled WGS sequence"/>
</dbReference>
<dbReference type="GO" id="GO:0009055">
    <property type="term" value="F:electron transfer activity"/>
    <property type="evidence" value="ECO:0007669"/>
    <property type="project" value="InterPro"/>
</dbReference>
<dbReference type="InterPro" id="IPR052721">
    <property type="entry name" value="ET_Amicyanin"/>
</dbReference>
<proteinExistence type="predicted"/>
<protein>
    <recommendedName>
        <fullName evidence="8">Blue (type 1) copper domain-containing protein</fullName>
    </recommendedName>
</protein>
<dbReference type="Pfam" id="PF00127">
    <property type="entry name" value="Copper-bind"/>
    <property type="match status" value="1"/>
</dbReference>
<feature type="binding site" evidence="7">
    <location>
        <position position="343"/>
    </location>
    <ligand>
        <name>Cu cation</name>
        <dbReference type="ChEBI" id="CHEBI:23378"/>
    </ligand>
</feature>
<evidence type="ECO:0000256" key="1">
    <source>
        <dbReference type="ARBA" id="ARBA00004418"/>
    </source>
</evidence>
<evidence type="ECO:0000313" key="10">
    <source>
        <dbReference type="Proteomes" id="UP000655759"/>
    </source>
</evidence>
<dbReference type="InterPro" id="IPR000923">
    <property type="entry name" value="BlueCu_1"/>
</dbReference>
<dbReference type="GO" id="GO:0042597">
    <property type="term" value="C:periplasmic space"/>
    <property type="evidence" value="ECO:0007669"/>
    <property type="project" value="UniProtKB-SubCell"/>
</dbReference>
<comment type="caution">
    <text evidence="9">The sequence shown here is derived from an EMBL/GenBank/DDBJ whole genome shotgun (WGS) entry which is preliminary data.</text>
</comment>
<evidence type="ECO:0000256" key="2">
    <source>
        <dbReference type="ARBA" id="ARBA00022448"/>
    </source>
</evidence>
<keyword evidence="5" id="KW-0249">Electron transport</keyword>
<dbReference type="PANTHER" id="PTHR36507">
    <property type="entry name" value="BLL1555 PROTEIN"/>
    <property type="match status" value="1"/>
</dbReference>
<keyword evidence="6 7" id="KW-0186">Copper</keyword>
<evidence type="ECO:0000256" key="7">
    <source>
        <dbReference type="PIRSR" id="PIRSR602386-1"/>
    </source>
</evidence>
<feature type="binding site" evidence="7">
    <location>
        <position position="299"/>
    </location>
    <ligand>
        <name>Cu cation</name>
        <dbReference type="ChEBI" id="CHEBI:23378"/>
    </ligand>
</feature>
<organism evidence="9 10">
    <name type="scientific">Candidatus Nitrosotenuis uzonensis</name>
    <dbReference type="NCBI Taxonomy" id="1407055"/>
    <lineage>
        <taxon>Archaea</taxon>
        <taxon>Nitrososphaerota</taxon>
        <taxon>Candidatus Nitrosotenuis</taxon>
    </lineage>
</organism>
<evidence type="ECO:0000259" key="8">
    <source>
        <dbReference type="Pfam" id="PF00127"/>
    </source>
</evidence>
<dbReference type="PRINTS" id="PR00155">
    <property type="entry name" value="AMICYANIN"/>
</dbReference>
<accession>A0A812F790</accession>
<feature type="binding site" evidence="7">
    <location>
        <position position="340"/>
    </location>
    <ligand>
        <name>Cu cation</name>
        <dbReference type="ChEBI" id="CHEBI:23378"/>
    </ligand>
</feature>
<feature type="binding site" evidence="7">
    <location>
        <position position="346"/>
    </location>
    <ligand>
        <name>Cu cation</name>
        <dbReference type="ChEBI" id="CHEBI:23378"/>
    </ligand>
</feature>
<sequence>MLVDTTIKENMLYYITHWGIRASIGAISVKDPSGNVIYKTTTAHSHVGVMNLDLAFPTAGQNTISLTTSIGMKMMGMDVPAMARTHTMLSGDPMEGWKKDPDNDFGTRTYEFPVIVLSEKQVKTVQGSEKDTSLNIEMAANSDQIVAGQPITLVFTVTNAKDGSMVTHPDMLLKVRTGSMVTVNSAPSGGMMMPMNGAYHGHTGVMTYTTTFPRAGQYTLNLDLNSLPVSNLMFGSAQARFVLNVAEAAGGDNIISTTTALSGPNTVNIVGMEAPFAPNSINVKAGTTLTFVNVDGNMHTVTTVKKGTTEPDGRIDSGLIKAGETFTAKFATPGTYDYFCAIHTGMKGTVNVS</sequence>
<evidence type="ECO:0000313" key="9">
    <source>
        <dbReference type="EMBL" id="CAE6496084.1"/>
    </source>
</evidence>
<gene>
    <name evidence="9" type="ORF">NUZ5A_50487</name>
</gene>
<dbReference type="AlphaFoldDB" id="A0A812F790"/>
<reference evidence="9" key="1">
    <citation type="submission" date="2021-02" db="EMBL/GenBank/DDBJ databases">
        <authorList>
            <person name="Han P."/>
        </authorList>
    </citation>
    <scope>NUCLEOTIDE SEQUENCE</scope>
    <source>
        <strain evidence="9">Candidatus Nitrosotenuis uzonensis 5A</strain>
    </source>
</reference>
<dbReference type="InterPro" id="IPR008972">
    <property type="entry name" value="Cupredoxin"/>
</dbReference>
<keyword evidence="3 7" id="KW-0479">Metal-binding</keyword>
<dbReference type="SUPFAM" id="SSF49503">
    <property type="entry name" value="Cupredoxins"/>
    <property type="match status" value="1"/>
</dbReference>
<keyword evidence="4" id="KW-0574">Periplasm</keyword>
<feature type="domain" description="Blue (type 1) copper" evidence="8">
    <location>
        <begin position="275"/>
        <end position="352"/>
    </location>
</feature>
<keyword evidence="2" id="KW-0813">Transport</keyword>